<dbReference type="Proteomes" id="UP000318470">
    <property type="component" value="Segment"/>
</dbReference>
<name>A0A4Y5TVF7_9CAUD</name>
<dbReference type="GeneID" id="55616200"/>
<dbReference type="RefSeq" id="YP_009845837.1">
    <property type="nucleotide sequence ID" value="NC_048765.1"/>
</dbReference>
<evidence type="ECO:0000313" key="2">
    <source>
        <dbReference type="Proteomes" id="UP000318470"/>
    </source>
</evidence>
<sequence length="90" mass="10114">MIKFQMKLKDGTPISVQFPQAKRPDDRVEYLAYPLNQLAIIKALIKNIPDERGMLMTTKNATPVGAVNALRNKGYTVTGDEDWQIRPGVL</sequence>
<accession>A0A4Y5TVF7</accession>
<keyword evidence="2" id="KW-1185">Reference proteome</keyword>
<dbReference type="KEGG" id="vg:55616200"/>
<reference evidence="1 2" key="1">
    <citation type="submission" date="2019-04" db="EMBL/GenBank/DDBJ databases">
        <authorList>
            <person name="Gao M."/>
            <person name="Bai C."/>
            <person name="Tong Y."/>
            <person name="Xu X."/>
        </authorList>
    </citation>
    <scope>NUCLEOTIDE SEQUENCE [LARGE SCALE GENOMIC DNA]</scope>
    <source>
        <strain evidence="1 2">Vibrio alginolyticus VA1</strain>
    </source>
</reference>
<dbReference type="EMBL" id="MK795384">
    <property type="protein sequence ID" value="QDB73363.1"/>
    <property type="molecule type" value="Genomic_DNA"/>
</dbReference>
<organism evidence="1 2">
    <name type="scientific">Vibrio phage VAP7</name>
    <dbReference type="NCBI Taxonomy" id="2584487"/>
    <lineage>
        <taxon>Viruses</taxon>
        <taxon>Duplodnaviria</taxon>
        <taxon>Heunggongvirae</taxon>
        <taxon>Uroviricota</taxon>
        <taxon>Caudoviricetes</taxon>
        <taxon>Pantevenvirales</taxon>
        <taxon>Ackermannviridae</taxon>
        <taxon>Vapseptimavirus</taxon>
        <taxon>Vapseptimavirus VAP7</taxon>
    </lineage>
</organism>
<proteinExistence type="predicted"/>
<protein>
    <submittedName>
        <fullName evidence="1">Tetraspanin-15</fullName>
    </submittedName>
</protein>
<evidence type="ECO:0000313" key="1">
    <source>
        <dbReference type="EMBL" id="QDB73363.1"/>
    </source>
</evidence>